<keyword evidence="3" id="KW-1185">Reference proteome</keyword>
<sequence length="237" mass="26694">MLDSLSSDERRDIILSIGTHKKNRRLSPIQVAQLLNRLYQVQGISLNQIAQELELKDSSIVRRFLSLLLLPPELQSLVNWGTSPGHLSFSVASEISRAKEPEKIKLLAKDALENQRSKEEVRAILQCNLRGGGSLTHCIETIDSTRPKVIHHYVFLGQLPTLTNGSQWEEQYSFELRAILSKLVREENVLSAAIKDGRFSFTLTESAMNNPTVAPHLTPEKLEAFVANLLMKRSNNE</sequence>
<dbReference type="Gene3D" id="1.10.10.2830">
    <property type="match status" value="1"/>
</dbReference>
<dbReference type="Pfam" id="PF17762">
    <property type="entry name" value="HTH_ParB"/>
    <property type="match status" value="1"/>
</dbReference>
<evidence type="ECO:0000259" key="1">
    <source>
        <dbReference type="Pfam" id="PF17762"/>
    </source>
</evidence>
<organism evidence="2 3">
    <name type="scientific">Cylindrospermum stagnale PCC 7417</name>
    <dbReference type="NCBI Taxonomy" id="56107"/>
    <lineage>
        <taxon>Bacteria</taxon>
        <taxon>Bacillati</taxon>
        <taxon>Cyanobacteriota</taxon>
        <taxon>Cyanophyceae</taxon>
        <taxon>Nostocales</taxon>
        <taxon>Nostocaceae</taxon>
        <taxon>Cylindrospermum</taxon>
    </lineage>
</organism>
<proteinExistence type="predicted"/>
<protein>
    <recommendedName>
        <fullName evidence="1">ParB/Spo0J HTH domain-containing protein</fullName>
    </recommendedName>
</protein>
<dbReference type="RefSeq" id="WP_015207942.1">
    <property type="nucleotide sequence ID" value="NC_019757.1"/>
</dbReference>
<name>K9WWW1_9NOST</name>
<dbReference type="EMBL" id="CP003642">
    <property type="protein sequence ID" value="AFZ24688.1"/>
    <property type="molecule type" value="Genomic_DNA"/>
</dbReference>
<dbReference type="KEGG" id="csg:Cylst_2475"/>
<evidence type="ECO:0000313" key="2">
    <source>
        <dbReference type="EMBL" id="AFZ24688.1"/>
    </source>
</evidence>
<dbReference type="STRING" id="56107.Cylst_2475"/>
<dbReference type="SUPFAM" id="SSF109709">
    <property type="entry name" value="KorB DNA-binding domain-like"/>
    <property type="match status" value="1"/>
</dbReference>
<dbReference type="HOGENOM" id="CLU_1169132_0_0_3"/>
<feature type="domain" description="ParB/Spo0J HTH" evidence="1">
    <location>
        <begin position="26"/>
        <end position="122"/>
    </location>
</feature>
<dbReference type="Proteomes" id="UP000010475">
    <property type="component" value="Chromosome"/>
</dbReference>
<gene>
    <name evidence="2" type="ORF">Cylst_2475</name>
</gene>
<dbReference type="InterPro" id="IPR041468">
    <property type="entry name" value="HTH_ParB/Spo0J"/>
</dbReference>
<evidence type="ECO:0000313" key="3">
    <source>
        <dbReference type="Proteomes" id="UP000010475"/>
    </source>
</evidence>
<dbReference type="OrthoDB" id="9554288at2"/>
<dbReference type="AlphaFoldDB" id="K9WWW1"/>
<accession>K9WWW1</accession>
<reference evidence="2 3" key="1">
    <citation type="submission" date="2012-06" db="EMBL/GenBank/DDBJ databases">
        <title>Finished chromosome of genome of Cylindrospermum stagnale PCC 7417.</title>
        <authorList>
            <consortium name="US DOE Joint Genome Institute"/>
            <person name="Gugger M."/>
            <person name="Coursin T."/>
            <person name="Rippka R."/>
            <person name="Tandeau De Marsac N."/>
            <person name="Huntemann M."/>
            <person name="Wei C.-L."/>
            <person name="Han J."/>
            <person name="Detter J.C."/>
            <person name="Han C."/>
            <person name="Tapia R."/>
            <person name="Chen A."/>
            <person name="Kyrpides N."/>
            <person name="Mavromatis K."/>
            <person name="Markowitz V."/>
            <person name="Szeto E."/>
            <person name="Ivanova N."/>
            <person name="Pagani I."/>
            <person name="Pati A."/>
            <person name="Goodwin L."/>
            <person name="Nordberg H.P."/>
            <person name="Cantor M.N."/>
            <person name="Hua S.X."/>
            <person name="Woyke T."/>
            <person name="Kerfeld C.A."/>
        </authorList>
    </citation>
    <scope>NUCLEOTIDE SEQUENCE [LARGE SCALE GENOMIC DNA]</scope>
    <source>
        <strain evidence="2 3">PCC 7417</strain>
    </source>
</reference>